<dbReference type="EMBL" id="QXFT01000959">
    <property type="protein sequence ID" value="KAE9332532.1"/>
    <property type="molecule type" value="Genomic_DNA"/>
</dbReference>
<accession>A0A6A4EUJ6</accession>
<reference evidence="2 3" key="1">
    <citation type="submission" date="2018-08" db="EMBL/GenBank/DDBJ databases">
        <title>Genomic investigation of the strawberry pathogen Phytophthora fragariae indicates pathogenicity is determined by transcriptional variation in three key races.</title>
        <authorList>
            <person name="Adams T.M."/>
            <person name="Armitage A.D."/>
            <person name="Sobczyk M.K."/>
            <person name="Bates H.J."/>
            <person name="Dunwell J.M."/>
            <person name="Nellist C.F."/>
            <person name="Harrison R.J."/>
        </authorList>
    </citation>
    <scope>NUCLEOTIDE SEQUENCE [LARGE SCALE GENOMIC DNA]</scope>
    <source>
        <strain evidence="2 3">SCRP333</strain>
    </source>
</reference>
<keyword evidence="3" id="KW-1185">Reference proteome</keyword>
<dbReference type="Proteomes" id="UP000434957">
    <property type="component" value="Unassembled WGS sequence"/>
</dbReference>
<evidence type="ECO:0000313" key="2">
    <source>
        <dbReference type="EMBL" id="KAE9332532.1"/>
    </source>
</evidence>
<protein>
    <submittedName>
        <fullName evidence="2">Uncharacterized protein</fullName>
    </submittedName>
</protein>
<organism evidence="2 3">
    <name type="scientific">Phytophthora rubi</name>
    <dbReference type="NCBI Taxonomy" id="129364"/>
    <lineage>
        <taxon>Eukaryota</taxon>
        <taxon>Sar</taxon>
        <taxon>Stramenopiles</taxon>
        <taxon>Oomycota</taxon>
        <taxon>Peronosporomycetes</taxon>
        <taxon>Peronosporales</taxon>
        <taxon>Peronosporaceae</taxon>
        <taxon>Phytophthora</taxon>
    </lineage>
</organism>
<evidence type="ECO:0000256" key="1">
    <source>
        <dbReference type="SAM" id="MobiDB-lite"/>
    </source>
</evidence>
<feature type="compositionally biased region" description="Polar residues" evidence="1">
    <location>
        <begin position="31"/>
        <end position="42"/>
    </location>
</feature>
<evidence type="ECO:0000313" key="3">
    <source>
        <dbReference type="Proteomes" id="UP000434957"/>
    </source>
</evidence>
<comment type="caution">
    <text evidence="2">The sequence shown here is derived from an EMBL/GenBank/DDBJ whole genome shotgun (WGS) entry which is preliminary data.</text>
</comment>
<proteinExistence type="predicted"/>
<gene>
    <name evidence="2" type="ORF">PR003_g14462</name>
</gene>
<sequence length="124" mass="13052">MPNSLPKSPRNRVVDLTRGPCQPTELGVQVYGSTRRPSSDAANSEDIATHGQWGGHCPPDPAKADRSHLVQGGSSSIKSDAIPPIFQGKRGGPHQVGTPQPAGMEPFPAFVTTPSDYKAGRDPS</sequence>
<dbReference type="AlphaFoldDB" id="A0A6A4EUJ6"/>
<name>A0A6A4EUJ6_9STRA</name>
<feature type="region of interest" description="Disordered" evidence="1">
    <location>
        <begin position="1"/>
        <end position="124"/>
    </location>
</feature>